<comment type="function">
    <text evidence="12">Catalyzes the reversible phosphatidyl group transfer from one phosphatidylglycerol molecule to another to form cardiolipin (CL) (diphosphatidylglycerol) and glycerol.</text>
</comment>
<comment type="catalytic activity">
    <reaction evidence="12">
        <text>2 a 1,2-diacyl-sn-glycero-3-phospho-(1'-sn-glycerol) = a cardiolipin + glycerol</text>
        <dbReference type="Rhea" id="RHEA:31451"/>
        <dbReference type="ChEBI" id="CHEBI:17754"/>
        <dbReference type="ChEBI" id="CHEBI:62237"/>
        <dbReference type="ChEBI" id="CHEBI:64716"/>
    </reaction>
</comment>
<feature type="transmembrane region" description="Helical" evidence="12">
    <location>
        <begin position="33"/>
        <end position="56"/>
    </location>
</feature>
<evidence type="ECO:0000256" key="3">
    <source>
        <dbReference type="ARBA" id="ARBA00022516"/>
    </source>
</evidence>
<feature type="active site" evidence="12">
    <location>
        <position position="397"/>
    </location>
</feature>
<keyword evidence="2 12" id="KW-1003">Cell membrane</keyword>
<dbReference type="STRING" id="1836467.BTR34_08100"/>
<evidence type="ECO:0000259" key="14">
    <source>
        <dbReference type="PROSITE" id="PS50035"/>
    </source>
</evidence>
<proteinExistence type="inferred from homology"/>
<dbReference type="CDD" id="cd09110">
    <property type="entry name" value="PLDc_CLS_1"/>
    <property type="match status" value="1"/>
</dbReference>
<keyword evidence="5 12" id="KW-0812">Transmembrane</keyword>
<keyword evidence="6" id="KW-0677">Repeat</keyword>
<dbReference type="AlphaFoldDB" id="A0A1B7Z4D1"/>
<comment type="similarity">
    <text evidence="12">Belongs to the phospholipase D family. Cardiolipin synthase subfamily.</text>
</comment>
<keyword evidence="16" id="KW-1185">Reference proteome</keyword>
<dbReference type="GO" id="GO:0032049">
    <property type="term" value="P:cardiolipin biosynthetic process"/>
    <property type="evidence" value="ECO:0007669"/>
    <property type="project" value="UniProtKB-UniRule"/>
</dbReference>
<evidence type="ECO:0000256" key="2">
    <source>
        <dbReference type="ARBA" id="ARBA00022475"/>
    </source>
</evidence>
<evidence type="ECO:0000256" key="11">
    <source>
        <dbReference type="ARBA" id="ARBA00023264"/>
    </source>
</evidence>
<comment type="caution">
    <text evidence="15">The sequence shown here is derived from an EMBL/GenBank/DDBJ whole genome shotgun (WGS) entry which is preliminary data.</text>
</comment>
<keyword evidence="4 12" id="KW-0808">Transferase</keyword>
<keyword evidence="10 12" id="KW-0594">Phospholipid biosynthesis</keyword>
<dbReference type="Pfam" id="PF13396">
    <property type="entry name" value="PLDc_N"/>
    <property type="match status" value="1"/>
</dbReference>
<evidence type="ECO:0000256" key="9">
    <source>
        <dbReference type="ARBA" id="ARBA00023136"/>
    </source>
</evidence>
<evidence type="ECO:0000256" key="10">
    <source>
        <dbReference type="ARBA" id="ARBA00023209"/>
    </source>
</evidence>
<dbReference type="InterPro" id="IPR027379">
    <property type="entry name" value="CLS_N"/>
</dbReference>
<evidence type="ECO:0000256" key="13">
    <source>
        <dbReference type="NCBIfam" id="TIGR04265"/>
    </source>
</evidence>
<keyword evidence="9 12" id="KW-0472">Membrane</keyword>
<dbReference type="InterPro" id="IPR022924">
    <property type="entry name" value="Cardiolipin_synthase"/>
</dbReference>
<keyword evidence="8 12" id="KW-0443">Lipid metabolism</keyword>
<dbReference type="InterPro" id="IPR025202">
    <property type="entry name" value="PLD-like_dom"/>
</dbReference>
<sequence length="479" mass="55315">MNLWQLFLIFLTAGINLTALYMLLKDGNKPYRIWAWLMTIFSIPILGGTLFFTFGLNRRRVKLFNAKELIDDKQIKAFLKEYKNNIEPFKIEDVNIQREYKKLISFLENANNSPLTFNNEVTILNNGEETFEAIFKACEAAKNSIYIEYYIYENGKIADRLSQIFIRKLKEGVTVNIIYDGLGSWSLSKDYINKLKQAGAKVFCFQKVRLVFLARTNYRNHRKILVVDNEIGFTGGINIDDKYLYGDKKLGTWADTHLQIKGMAVNFLKFIFFNDWYFVSGENLFTPNALCLYEYKKNVPTQIVASGPDLKYAAILNEYISIINGADDYVYIANPYLIPPESLLLALKSAAMSGVDIRIIVPEKSDSVIVKWAVRSYFETLLESGVKIYLYQPGFLHSKIILSDDTVCSIGTANLDIRSFEQNFEVNAIMYHEETTLKLKEQFFGFLEDSEVLTLEKFQQRKNIDYLKENFARLVSPLI</sequence>
<evidence type="ECO:0000256" key="4">
    <source>
        <dbReference type="ARBA" id="ARBA00022679"/>
    </source>
</evidence>
<evidence type="ECO:0000256" key="12">
    <source>
        <dbReference type="HAMAP-Rule" id="MF_01916"/>
    </source>
</evidence>
<keyword evidence="3 12" id="KW-0444">Lipid biosynthesis</keyword>
<keyword evidence="11 12" id="KW-1208">Phospholipid metabolism</keyword>
<dbReference type="SMART" id="SM00155">
    <property type="entry name" value="PLDc"/>
    <property type="match status" value="2"/>
</dbReference>
<evidence type="ECO:0000256" key="5">
    <source>
        <dbReference type="ARBA" id="ARBA00022692"/>
    </source>
</evidence>
<evidence type="ECO:0000313" key="15">
    <source>
        <dbReference type="EMBL" id="OBR37548.1"/>
    </source>
</evidence>
<dbReference type="EMBL" id="LZFP01000034">
    <property type="protein sequence ID" value="OBR37548.1"/>
    <property type="molecule type" value="Genomic_DNA"/>
</dbReference>
<feature type="active site" evidence="12">
    <location>
        <position position="221"/>
    </location>
</feature>
<dbReference type="Gene3D" id="3.30.870.10">
    <property type="entry name" value="Endonuclease Chain A"/>
    <property type="match status" value="2"/>
</dbReference>
<dbReference type="InterPro" id="IPR001736">
    <property type="entry name" value="PLipase_D/transphosphatidylase"/>
</dbReference>
<evidence type="ECO:0000256" key="8">
    <source>
        <dbReference type="ARBA" id="ARBA00023098"/>
    </source>
</evidence>
<dbReference type="PANTHER" id="PTHR21248:SF22">
    <property type="entry name" value="PHOSPHOLIPASE D"/>
    <property type="match status" value="1"/>
</dbReference>
<organism evidence="15 16">
    <name type="scientific">Maribacter hydrothermalis</name>
    <dbReference type="NCBI Taxonomy" id="1836467"/>
    <lineage>
        <taxon>Bacteria</taxon>
        <taxon>Pseudomonadati</taxon>
        <taxon>Bacteroidota</taxon>
        <taxon>Flavobacteriia</taxon>
        <taxon>Flavobacteriales</taxon>
        <taxon>Flavobacteriaceae</taxon>
        <taxon>Maribacter</taxon>
    </lineage>
</organism>
<dbReference type="CDD" id="cd09112">
    <property type="entry name" value="PLDc_CLS_2"/>
    <property type="match status" value="1"/>
</dbReference>
<dbReference type="InterPro" id="IPR030874">
    <property type="entry name" value="Cardiolipin_synth_Firmi"/>
</dbReference>
<feature type="active site" evidence="12">
    <location>
        <position position="399"/>
    </location>
</feature>
<feature type="active site" evidence="12">
    <location>
        <position position="404"/>
    </location>
</feature>
<protein>
    <recommendedName>
        <fullName evidence="12 13">Cardiolipin synthase</fullName>
        <shortName evidence="12">CL synthase</shortName>
        <ecNumber evidence="12 13">2.7.8.-</ecNumber>
    </recommendedName>
</protein>
<reference evidence="16" key="1">
    <citation type="submission" date="2016-06" db="EMBL/GenBank/DDBJ databases">
        <authorList>
            <person name="Zhan P."/>
        </authorList>
    </citation>
    <scope>NUCLEOTIDE SEQUENCE [LARGE SCALE GENOMIC DNA]</scope>
    <source>
        <strain evidence="16">T28</strain>
    </source>
</reference>
<dbReference type="NCBIfam" id="TIGR04265">
    <property type="entry name" value="bac_cardiolipin"/>
    <property type="match status" value="1"/>
</dbReference>
<dbReference type="PROSITE" id="PS50035">
    <property type="entry name" value="PLD"/>
    <property type="match status" value="2"/>
</dbReference>
<dbReference type="GO" id="GO:0008808">
    <property type="term" value="F:cardiolipin synthase activity"/>
    <property type="evidence" value="ECO:0007669"/>
    <property type="project" value="UniProtKB-UniRule"/>
</dbReference>
<dbReference type="EC" id="2.7.8.-" evidence="12 13"/>
<feature type="transmembrane region" description="Helical" evidence="12">
    <location>
        <begin position="6"/>
        <end position="24"/>
    </location>
</feature>
<feature type="domain" description="PLD phosphodiesterase" evidence="14">
    <location>
        <begin position="216"/>
        <end position="243"/>
    </location>
</feature>
<dbReference type="SUPFAM" id="SSF56024">
    <property type="entry name" value="Phospholipase D/nuclease"/>
    <property type="match status" value="2"/>
</dbReference>
<dbReference type="Proteomes" id="UP000092164">
    <property type="component" value="Unassembled WGS sequence"/>
</dbReference>
<name>A0A1B7Z4D1_9FLAO</name>
<accession>A0A1B7Z4D1</accession>
<dbReference type="Pfam" id="PF13091">
    <property type="entry name" value="PLDc_2"/>
    <property type="match status" value="2"/>
</dbReference>
<evidence type="ECO:0000256" key="1">
    <source>
        <dbReference type="ARBA" id="ARBA00004651"/>
    </source>
</evidence>
<evidence type="ECO:0000256" key="6">
    <source>
        <dbReference type="ARBA" id="ARBA00022737"/>
    </source>
</evidence>
<feature type="active site" evidence="12">
    <location>
        <position position="223"/>
    </location>
</feature>
<gene>
    <name evidence="15" type="ORF">A9200_07850</name>
</gene>
<evidence type="ECO:0000256" key="7">
    <source>
        <dbReference type="ARBA" id="ARBA00022989"/>
    </source>
</evidence>
<dbReference type="HAMAP" id="MF_01916">
    <property type="entry name" value="Cardiolipin_synth_Cls"/>
    <property type="match status" value="1"/>
</dbReference>
<evidence type="ECO:0000313" key="16">
    <source>
        <dbReference type="Proteomes" id="UP000092164"/>
    </source>
</evidence>
<dbReference type="GO" id="GO:0005886">
    <property type="term" value="C:plasma membrane"/>
    <property type="evidence" value="ECO:0007669"/>
    <property type="project" value="UniProtKB-SubCell"/>
</dbReference>
<feature type="domain" description="PLD phosphodiesterase" evidence="14">
    <location>
        <begin position="392"/>
        <end position="419"/>
    </location>
</feature>
<dbReference type="KEGG" id="mart:BTR34_08100"/>
<dbReference type="PANTHER" id="PTHR21248">
    <property type="entry name" value="CARDIOLIPIN SYNTHASE"/>
    <property type="match status" value="1"/>
</dbReference>
<feature type="active site" evidence="12">
    <location>
        <position position="228"/>
    </location>
</feature>
<comment type="subcellular location">
    <subcellularLocation>
        <location evidence="1 12">Cell membrane</location>
        <topology evidence="1 12">Multi-pass membrane protein</topology>
    </subcellularLocation>
</comment>
<keyword evidence="7 12" id="KW-1133">Transmembrane helix</keyword>